<protein>
    <recommendedName>
        <fullName evidence="4">Carboxypeptidase-like regulatory domain-containing protein</fullName>
    </recommendedName>
</protein>
<dbReference type="AlphaFoldDB" id="A0A5C6ZMY5"/>
<keyword evidence="3" id="KW-1185">Reference proteome</keyword>
<accession>A0A5C6ZMY5</accession>
<comment type="caution">
    <text evidence="2">The sequence shown here is derived from an EMBL/GenBank/DDBJ whole genome shotgun (WGS) entry which is preliminary data.</text>
</comment>
<evidence type="ECO:0008006" key="4">
    <source>
        <dbReference type="Google" id="ProtNLM"/>
    </source>
</evidence>
<sequence length="130" mass="14122">MLSSQAQESIKSLRSSQKAPTGKETSQFQNYISVKGNVSEGDTVLPGVNVVLEGTTKGTSTNFDGDFEFPDQLKVGDVLVFSYVGFASQKVIIENKDSASKIDLKIDMKMDSCIIMGKVAVKEVYKSVKD</sequence>
<dbReference type="Gene3D" id="2.60.40.1120">
    <property type="entry name" value="Carboxypeptidase-like, regulatory domain"/>
    <property type="match status" value="1"/>
</dbReference>
<dbReference type="Proteomes" id="UP000321578">
    <property type="component" value="Unassembled WGS sequence"/>
</dbReference>
<name>A0A5C6ZMY5_9FLAO</name>
<dbReference type="EMBL" id="VORO01000004">
    <property type="protein sequence ID" value="TXD90303.1"/>
    <property type="molecule type" value="Genomic_DNA"/>
</dbReference>
<dbReference type="InterPro" id="IPR008969">
    <property type="entry name" value="CarboxyPept-like_regulatory"/>
</dbReference>
<proteinExistence type="predicted"/>
<gene>
    <name evidence="2" type="ORF">ESY86_04770</name>
</gene>
<organism evidence="2 3">
    <name type="scientific">Subsaximicrobium wynnwilliamsii</name>
    <dbReference type="NCBI Taxonomy" id="291179"/>
    <lineage>
        <taxon>Bacteria</taxon>
        <taxon>Pseudomonadati</taxon>
        <taxon>Bacteroidota</taxon>
        <taxon>Flavobacteriia</taxon>
        <taxon>Flavobacteriales</taxon>
        <taxon>Flavobacteriaceae</taxon>
        <taxon>Subsaximicrobium</taxon>
    </lineage>
</organism>
<reference evidence="2 3" key="1">
    <citation type="submission" date="2019-08" db="EMBL/GenBank/DDBJ databases">
        <title>Genomes of Subsaximicrobium wynnwilliamsii strains.</title>
        <authorList>
            <person name="Bowman J.P."/>
        </authorList>
    </citation>
    <scope>NUCLEOTIDE SEQUENCE [LARGE SCALE GENOMIC DNA]</scope>
    <source>
        <strain evidence="2 3">2-80-2</strain>
    </source>
</reference>
<evidence type="ECO:0000256" key="1">
    <source>
        <dbReference type="SAM" id="MobiDB-lite"/>
    </source>
</evidence>
<dbReference type="OrthoDB" id="9768177at2"/>
<evidence type="ECO:0000313" key="2">
    <source>
        <dbReference type="EMBL" id="TXD90303.1"/>
    </source>
</evidence>
<feature type="region of interest" description="Disordered" evidence="1">
    <location>
        <begin position="1"/>
        <end position="25"/>
    </location>
</feature>
<dbReference type="Pfam" id="PF13715">
    <property type="entry name" value="CarbopepD_reg_2"/>
    <property type="match status" value="1"/>
</dbReference>
<evidence type="ECO:0000313" key="3">
    <source>
        <dbReference type="Proteomes" id="UP000321578"/>
    </source>
</evidence>
<dbReference type="SUPFAM" id="SSF49464">
    <property type="entry name" value="Carboxypeptidase regulatory domain-like"/>
    <property type="match status" value="1"/>
</dbReference>